<feature type="domain" description="Helicase C-terminal" evidence="6">
    <location>
        <begin position="358"/>
        <end position="439"/>
    </location>
</feature>
<feature type="domain" description="Helicase ATP-binding" evidence="5">
    <location>
        <begin position="87"/>
        <end position="254"/>
    </location>
</feature>
<dbReference type="Gene3D" id="3.40.50.300">
    <property type="entry name" value="P-loop containing nucleotide triphosphate hydrolases"/>
    <property type="match status" value="2"/>
</dbReference>
<proteinExistence type="predicted"/>
<evidence type="ECO:0000256" key="2">
    <source>
        <dbReference type="ARBA" id="ARBA00022801"/>
    </source>
</evidence>
<dbReference type="EMBL" id="FRDI01000012">
    <property type="protein sequence ID" value="SHN70033.1"/>
    <property type="molecule type" value="Genomic_DNA"/>
</dbReference>
<dbReference type="GO" id="GO:0005524">
    <property type="term" value="F:ATP binding"/>
    <property type="evidence" value="ECO:0007669"/>
    <property type="project" value="UniProtKB-KW"/>
</dbReference>
<keyword evidence="1" id="KW-0547">Nucleotide-binding</keyword>
<keyword evidence="8" id="KW-1185">Reference proteome</keyword>
<dbReference type="GO" id="GO:0003676">
    <property type="term" value="F:nucleic acid binding"/>
    <property type="evidence" value="ECO:0007669"/>
    <property type="project" value="InterPro"/>
</dbReference>
<evidence type="ECO:0000313" key="8">
    <source>
        <dbReference type="Proteomes" id="UP000186469"/>
    </source>
</evidence>
<evidence type="ECO:0000256" key="4">
    <source>
        <dbReference type="ARBA" id="ARBA00022840"/>
    </source>
</evidence>
<dbReference type="SUPFAM" id="SSF52540">
    <property type="entry name" value="P-loop containing nucleoside triphosphate hydrolases"/>
    <property type="match status" value="1"/>
</dbReference>
<accession>A0A1M7THA2</accession>
<dbReference type="PANTHER" id="PTHR47961:SF6">
    <property type="entry name" value="DNA-DIRECTED DNA POLYMERASE"/>
    <property type="match status" value="1"/>
</dbReference>
<evidence type="ECO:0000256" key="1">
    <source>
        <dbReference type="ARBA" id="ARBA00022741"/>
    </source>
</evidence>
<dbReference type="RefSeq" id="WP_072697672.1">
    <property type="nucleotide sequence ID" value="NZ_FRDI01000012.1"/>
</dbReference>
<dbReference type="SMART" id="SM00490">
    <property type="entry name" value="HELICc"/>
    <property type="match status" value="1"/>
</dbReference>
<dbReference type="AlphaFoldDB" id="A0A1M7THA2"/>
<name>A0A1M7THA2_9BACT</name>
<gene>
    <name evidence="7" type="ORF">SAMN02745728_01990</name>
</gene>
<organism evidence="7 8">
    <name type="scientific">Desulfovibrio litoralis DSM 11393</name>
    <dbReference type="NCBI Taxonomy" id="1121455"/>
    <lineage>
        <taxon>Bacteria</taxon>
        <taxon>Pseudomonadati</taxon>
        <taxon>Thermodesulfobacteriota</taxon>
        <taxon>Desulfovibrionia</taxon>
        <taxon>Desulfovibrionales</taxon>
        <taxon>Desulfovibrionaceae</taxon>
        <taxon>Desulfovibrio</taxon>
    </lineage>
</organism>
<dbReference type="GO" id="GO:0004386">
    <property type="term" value="F:helicase activity"/>
    <property type="evidence" value="ECO:0007669"/>
    <property type="project" value="UniProtKB-KW"/>
</dbReference>
<sequence>MIADLIEGTNARDDIEQIITSIHKNGPIAPDLLERLAYYKKFHPVILSEYENQIVSVMGLFYKTSNSSSSVLEEVYSIFSSAIASEFGANFTPVQASAYKQISSKLYFSFSAPTSAGKSFLFRNIIRDLKGDMVIVVPSRALIAEYYQEVISVVDKSTMVLQFIDNVNTSKLRNRIFIITPERGMELFRRIHDFNIEIFLFDEAQISEEYIRGMKFDAFVRRVDRYLPTAKKVFAHPFVVNPEAQLEKHGFKVMAAAQNYRQQSVGKLFMVHEAGIFSFFSPHTNTKTISYHRDIVEEELGNGGTLLAYVSKASIYNKEIFERFGKYIEMCPKVVDTQALAIISKLKDFIGASDSNSDKYSMMINLMEKGIVIHHGSMPLRARILVEEFIRSGFAKICFSTSTLVQGINMPFSVVWINNFYNLMGLTLKNLIGRSGRTSSKTHFFDFGYTIVEQENLKTFIERYNVDFSLKSKSMLDEDFSRIEEDLKDIAEAIAENSFNDELNLPESQVERIKNCDIFNSVSFILDVIFRDGEVIGGNEYYALNETIRKKVKNEFINIFSSHLRKKQLLPTEKAVLSAAVPIILWQVQSTSFSQIVSLRHAWISKKKERNEIRKQFELGKIVHEEMKKQLEALNTRYSPRASTIPNKDLTRAGIFPETASVLDVSYDLIVYDTYDYLDKVIAISMADPLCAAFSLYNEKYQDKRAEKFINYVRYGTDDPIEIWLLRYGFSFEDLKWLHEVVDNVDSTQIYFNQGVNSIAQEKYALIERFL</sequence>
<protein>
    <submittedName>
        <fullName evidence="7">DEAD/DEAH box helicase</fullName>
    </submittedName>
</protein>
<dbReference type="InterPro" id="IPR050474">
    <property type="entry name" value="Hel308_SKI2-like"/>
</dbReference>
<evidence type="ECO:0000256" key="3">
    <source>
        <dbReference type="ARBA" id="ARBA00022806"/>
    </source>
</evidence>
<dbReference type="Proteomes" id="UP000186469">
    <property type="component" value="Unassembled WGS sequence"/>
</dbReference>
<dbReference type="STRING" id="1121455.SAMN02745728_01990"/>
<dbReference type="InterPro" id="IPR001650">
    <property type="entry name" value="Helicase_C-like"/>
</dbReference>
<dbReference type="GO" id="GO:0016787">
    <property type="term" value="F:hydrolase activity"/>
    <property type="evidence" value="ECO:0007669"/>
    <property type="project" value="UniProtKB-KW"/>
</dbReference>
<evidence type="ECO:0000313" key="7">
    <source>
        <dbReference type="EMBL" id="SHN70033.1"/>
    </source>
</evidence>
<reference evidence="7 8" key="1">
    <citation type="submission" date="2016-12" db="EMBL/GenBank/DDBJ databases">
        <authorList>
            <person name="Song W.-J."/>
            <person name="Kurnit D.M."/>
        </authorList>
    </citation>
    <scope>NUCLEOTIDE SEQUENCE [LARGE SCALE GENOMIC DNA]</scope>
    <source>
        <strain evidence="7 8">DSM 11393</strain>
    </source>
</reference>
<keyword evidence="3 7" id="KW-0347">Helicase</keyword>
<dbReference type="OrthoDB" id="9815222at2"/>
<dbReference type="InterPro" id="IPR011545">
    <property type="entry name" value="DEAD/DEAH_box_helicase_dom"/>
</dbReference>
<dbReference type="InterPro" id="IPR027417">
    <property type="entry name" value="P-loop_NTPase"/>
</dbReference>
<evidence type="ECO:0000259" key="5">
    <source>
        <dbReference type="SMART" id="SM00487"/>
    </source>
</evidence>
<dbReference type="SMART" id="SM00487">
    <property type="entry name" value="DEXDc"/>
    <property type="match status" value="1"/>
</dbReference>
<evidence type="ECO:0000259" key="6">
    <source>
        <dbReference type="SMART" id="SM00490"/>
    </source>
</evidence>
<dbReference type="InterPro" id="IPR014001">
    <property type="entry name" value="Helicase_ATP-bd"/>
</dbReference>
<dbReference type="PANTHER" id="PTHR47961">
    <property type="entry name" value="DNA POLYMERASE THETA, PUTATIVE (AFU_ORTHOLOGUE AFUA_1G05260)-RELATED"/>
    <property type="match status" value="1"/>
</dbReference>
<dbReference type="Pfam" id="PF00270">
    <property type="entry name" value="DEAD"/>
    <property type="match status" value="1"/>
</dbReference>
<keyword evidence="2" id="KW-0378">Hydrolase</keyword>
<keyword evidence="4" id="KW-0067">ATP-binding</keyword>